<keyword evidence="2" id="KW-1185">Reference proteome</keyword>
<dbReference type="Proteomes" id="UP000198569">
    <property type="component" value="Unassembled WGS sequence"/>
</dbReference>
<reference evidence="2" key="1">
    <citation type="submission" date="2016-10" db="EMBL/GenBank/DDBJ databases">
        <authorList>
            <person name="Varghese N."/>
            <person name="Submissions S."/>
        </authorList>
    </citation>
    <scope>NUCLEOTIDE SEQUENCE [LARGE SCALE GENOMIC DNA]</scope>
    <source>
        <strain evidence="2">DSM 15718</strain>
    </source>
</reference>
<evidence type="ECO:0000313" key="1">
    <source>
        <dbReference type="EMBL" id="SDW95928.1"/>
    </source>
</evidence>
<evidence type="ECO:0000313" key="2">
    <source>
        <dbReference type="Proteomes" id="UP000198569"/>
    </source>
</evidence>
<organism evidence="1 2">
    <name type="scientific">Flavobacterium degerlachei</name>
    <dbReference type="NCBI Taxonomy" id="229203"/>
    <lineage>
        <taxon>Bacteria</taxon>
        <taxon>Pseudomonadati</taxon>
        <taxon>Bacteroidota</taxon>
        <taxon>Flavobacteriia</taxon>
        <taxon>Flavobacteriales</taxon>
        <taxon>Flavobacteriaceae</taxon>
        <taxon>Flavobacterium</taxon>
    </lineage>
</organism>
<name>A0A1H2XTJ8_9FLAO</name>
<accession>A0A1H2XTJ8</accession>
<protein>
    <submittedName>
        <fullName evidence="1">Uncharacterized protein</fullName>
    </submittedName>
</protein>
<gene>
    <name evidence="1" type="ORF">SAMN05444338_1068</name>
</gene>
<dbReference type="AlphaFoldDB" id="A0A1H2XTJ8"/>
<proteinExistence type="predicted"/>
<dbReference type="EMBL" id="FNMV01000006">
    <property type="protein sequence ID" value="SDW95928.1"/>
    <property type="molecule type" value="Genomic_DNA"/>
</dbReference>
<sequence length="41" mass="5166">MLSKKYLQNYLNPTYYSSYRNKKRRDKIDKSTRNQLVIFYK</sequence>